<dbReference type="PANTHER" id="PTHR12943:SF27">
    <property type="entry name" value="HOMOCYSTEINE-INDUCED ENDOPLASMIC RETICULUM PROTEIN, ISOFORM A"/>
    <property type="match status" value="1"/>
</dbReference>
<name>A0A2T3YTV9_TRIA4</name>
<keyword evidence="3" id="KW-0812">Transmembrane</keyword>
<feature type="compositionally biased region" description="Low complexity" evidence="2">
    <location>
        <begin position="129"/>
        <end position="143"/>
    </location>
</feature>
<evidence type="ECO:0000313" key="4">
    <source>
        <dbReference type="EMBL" id="PTB36010.1"/>
    </source>
</evidence>
<dbReference type="STRING" id="1042311.A0A2T3YTV9"/>
<keyword evidence="3" id="KW-0472">Membrane</keyword>
<reference evidence="4 5" key="1">
    <citation type="submission" date="2016-07" db="EMBL/GenBank/DDBJ databases">
        <title>Multiple horizontal gene transfer events from other fungi enriched the ability of initially mycotrophic Trichoderma (Ascomycota) to feed on dead plant biomass.</title>
        <authorList>
            <consortium name="DOE Joint Genome Institute"/>
            <person name="Aerts A."/>
            <person name="Atanasova L."/>
            <person name="Chenthamara K."/>
            <person name="Zhang J."/>
            <person name="Grujic M."/>
            <person name="Henrissat B."/>
            <person name="Kuo A."/>
            <person name="Salamov A."/>
            <person name="Lipzen A."/>
            <person name="Labutti K."/>
            <person name="Barry K."/>
            <person name="Miao Y."/>
            <person name="Rahimi M.J."/>
            <person name="Shen Q."/>
            <person name="Grigoriev I.V."/>
            <person name="Kubicek C.P."/>
            <person name="Druzhinina I.S."/>
        </authorList>
    </citation>
    <scope>NUCLEOTIDE SEQUENCE [LARGE SCALE GENOMIC DNA]</scope>
    <source>
        <strain evidence="4 5">CBS 433.97</strain>
    </source>
</reference>
<keyword evidence="3" id="KW-1133">Transmembrane helix</keyword>
<evidence type="ECO:0008006" key="6">
    <source>
        <dbReference type="Google" id="ProtNLM"/>
    </source>
</evidence>
<feature type="compositionally biased region" description="Polar residues" evidence="2">
    <location>
        <begin position="112"/>
        <end position="127"/>
    </location>
</feature>
<dbReference type="EMBL" id="KZ679272">
    <property type="protein sequence ID" value="PTB36010.1"/>
    <property type="molecule type" value="Genomic_DNA"/>
</dbReference>
<evidence type="ECO:0000313" key="5">
    <source>
        <dbReference type="Proteomes" id="UP000240493"/>
    </source>
</evidence>
<dbReference type="OrthoDB" id="21589at2759"/>
<dbReference type="InterPro" id="IPR039751">
    <property type="entry name" value="HERPUD1/2"/>
</dbReference>
<keyword evidence="5" id="KW-1185">Reference proteome</keyword>
<proteinExistence type="predicted"/>
<keyword evidence="1" id="KW-0175">Coiled coil</keyword>
<protein>
    <recommendedName>
        <fullName evidence="6">Ubiquitin-like domain-containing protein</fullName>
    </recommendedName>
</protein>
<dbReference type="SUPFAM" id="SSF54236">
    <property type="entry name" value="Ubiquitin-like"/>
    <property type="match status" value="1"/>
</dbReference>
<feature type="region of interest" description="Disordered" evidence="2">
    <location>
        <begin position="710"/>
        <end position="752"/>
    </location>
</feature>
<accession>A0A2T3YTV9</accession>
<feature type="compositionally biased region" description="Pro residues" evidence="2">
    <location>
        <begin position="144"/>
        <end position="156"/>
    </location>
</feature>
<feature type="transmembrane region" description="Helical" evidence="3">
    <location>
        <begin position="525"/>
        <end position="547"/>
    </location>
</feature>
<dbReference type="AlphaFoldDB" id="A0A2T3YTV9"/>
<evidence type="ECO:0000256" key="2">
    <source>
        <dbReference type="SAM" id="MobiDB-lite"/>
    </source>
</evidence>
<feature type="region of interest" description="Disordered" evidence="2">
    <location>
        <begin position="596"/>
        <end position="623"/>
    </location>
</feature>
<feature type="region of interest" description="Disordered" evidence="2">
    <location>
        <begin position="109"/>
        <end position="203"/>
    </location>
</feature>
<dbReference type="PANTHER" id="PTHR12943">
    <property type="entry name" value="HOMOCYSTEINE-RESPONSIVE ENDOPLASMIC RETICULUM-RESIDENT UNIQUITIN-LIKE DOMAIN HERPUD PROTEIN FAMILY MEMBER"/>
    <property type="match status" value="1"/>
</dbReference>
<gene>
    <name evidence="4" type="ORF">M441DRAFT_73782</name>
</gene>
<feature type="compositionally biased region" description="Basic and acidic residues" evidence="2">
    <location>
        <begin position="731"/>
        <end position="752"/>
    </location>
</feature>
<feature type="region of interest" description="Disordered" evidence="2">
    <location>
        <begin position="1"/>
        <end position="20"/>
    </location>
</feature>
<dbReference type="InterPro" id="IPR029071">
    <property type="entry name" value="Ubiquitin-like_domsf"/>
</dbReference>
<evidence type="ECO:0000256" key="1">
    <source>
        <dbReference type="SAM" id="Coils"/>
    </source>
</evidence>
<feature type="compositionally biased region" description="Polar residues" evidence="2">
    <location>
        <begin position="167"/>
        <end position="177"/>
    </location>
</feature>
<organism evidence="4 5">
    <name type="scientific">Trichoderma asperellum (strain ATCC 204424 / CBS 433.97 / NBRC 101777)</name>
    <dbReference type="NCBI Taxonomy" id="1042311"/>
    <lineage>
        <taxon>Eukaryota</taxon>
        <taxon>Fungi</taxon>
        <taxon>Dikarya</taxon>
        <taxon>Ascomycota</taxon>
        <taxon>Pezizomycotina</taxon>
        <taxon>Sordariomycetes</taxon>
        <taxon>Hypocreomycetidae</taxon>
        <taxon>Hypocreales</taxon>
        <taxon>Hypocreaceae</taxon>
        <taxon>Trichoderma</taxon>
    </lineage>
</organism>
<sequence>MASEHQMAQGPGSLALPDPPPVNLQVLSPSVGVNRPLMFPGLSAATTIKQLKEKIRQSLPLRPSDENQRLIYRGRALLHETDTLLDVIGGDVFRQPDLHTIHLVLRDVSDGVSPTPSFLSGTQSPALGSQPPNNQSPSSQRQTPPHPAFMGPPAPPGMARRPVMQPAHQNATLSQPQVPSPARPHSPAHTPEQAAAFQQQHQSMTQWLTQIQREAMARMVHQNQRGRAHFGMRGVGDTAAVNYGGHTPESNSGRGSPAPSHTVYREIIGPNGQSYHVETMTRTVAGGLPGASASAPSIPGVLTPNDVHNILRGADSNQIPAPLANALHQSGLRRSASSASLHNRALNQPSITTSVFANGGSRASSGRATPDLGLRSVSGSFIPTPTSAPSLAPPQPRQGVDVYILSSPEGPRALLFNGNVAEAYYTPRLAMQPPSYHPLRNATSFPSLIQTMQAQNRNDHHQTQRVDARQAAQTHQGSAPQPPQQQQQQQQVQQPQPLQPPQQGQQPRIAPLHAGNPPAAGLAHLIVQLAPHIWLIVRLALFVWFFTPVNSSWSRWCTVIALALFMFALTTGLLAGYAEQVWRPIGRYLENVLPGMDHRNPGQRENADRDGAPRAERNRMPDPAETAARLLAERRGQESWLTGQLRRLERAGLLFLASIAPGVAERHIANQEREARAQEARRREAEVAARAAEAAMADAMADARAAVAAEYHDDEAVHETSDIQHQSGEPDAQHDYEDAERDRAIREEISTA</sequence>
<feature type="coiled-coil region" evidence="1">
    <location>
        <begin position="668"/>
        <end position="702"/>
    </location>
</feature>
<dbReference type="Proteomes" id="UP000240493">
    <property type="component" value="Unassembled WGS sequence"/>
</dbReference>
<dbReference type="Gene3D" id="3.10.20.90">
    <property type="entry name" value="Phosphatidylinositol 3-kinase Catalytic Subunit, Chain A, domain 1"/>
    <property type="match status" value="1"/>
</dbReference>
<feature type="compositionally biased region" description="Basic and acidic residues" evidence="2">
    <location>
        <begin position="710"/>
        <end position="722"/>
    </location>
</feature>
<feature type="transmembrane region" description="Helical" evidence="3">
    <location>
        <begin position="553"/>
        <end position="578"/>
    </location>
</feature>
<evidence type="ECO:0000256" key="3">
    <source>
        <dbReference type="SAM" id="Phobius"/>
    </source>
</evidence>
<feature type="compositionally biased region" description="Basic and acidic residues" evidence="2">
    <location>
        <begin position="457"/>
        <end position="468"/>
    </location>
</feature>
<dbReference type="GO" id="GO:0030968">
    <property type="term" value="P:endoplasmic reticulum unfolded protein response"/>
    <property type="evidence" value="ECO:0007669"/>
    <property type="project" value="TreeGrafter"/>
</dbReference>
<feature type="compositionally biased region" description="Low complexity" evidence="2">
    <location>
        <begin position="484"/>
        <end position="507"/>
    </location>
</feature>
<feature type="region of interest" description="Disordered" evidence="2">
    <location>
        <begin position="455"/>
        <end position="515"/>
    </location>
</feature>
<feature type="compositionally biased region" description="Basic and acidic residues" evidence="2">
    <location>
        <begin position="596"/>
        <end position="622"/>
    </location>
</feature>